<sequence length="173" mass="19285">MFFLVDLERRIHMPPRQFNAKLTDSLTQRLMQEVEGSFAGRHGFVVMVVHLHEPIPHGELDHTTGFAVFPLKYKALVFRPFKGEVLDSVVDKVTQHGFFADAGPLKIFVSHHLLPPDMGYDAQAECWRSVDGNDLIAKDASVRLRILGLKIEATEISATGSVRDDYLGTVDGG</sequence>
<accession>A0ACC3BKJ9</accession>
<keyword evidence="2" id="KW-1185">Reference proteome</keyword>
<name>A0ACC3BKJ9_PYRYE</name>
<protein>
    <submittedName>
        <fullName evidence="1">Uncharacterized protein</fullName>
    </submittedName>
</protein>
<reference evidence="1" key="1">
    <citation type="submission" date="2019-11" db="EMBL/GenBank/DDBJ databases">
        <title>Nori genome reveals adaptations in red seaweeds to the harsh intertidal environment.</title>
        <authorList>
            <person name="Wang D."/>
            <person name="Mao Y."/>
        </authorList>
    </citation>
    <scope>NUCLEOTIDE SEQUENCE</scope>
    <source>
        <tissue evidence="1">Gametophyte</tissue>
    </source>
</reference>
<evidence type="ECO:0000313" key="2">
    <source>
        <dbReference type="Proteomes" id="UP000798662"/>
    </source>
</evidence>
<organism evidence="1 2">
    <name type="scientific">Pyropia yezoensis</name>
    <name type="common">Susabi-nori</name>
    <name type="synonym">Porphyra yezoensis</name>
    <dbReference type="NCBI Taxonomy" id="2788"/>
    <lineage>
        <taxon>Eukaryota</taxon>
        <taxon>Rhodophyta</taxon>
        <taxon>Bangiophyceae</taxon>
        <taxon>Bangiales</taxon>
        <taxon>Bangiaceae</taxon>
        <taxon>Pyropia</taxon>
    </lineage>
</organism>
<evidence type="ECO:0000313" key="1">
    <source>
        <dbReference type="EMBL" id="KAK1858234.1"/>
    </source>
</evidence>
<dbReference type="EMBL" id="CM020618">
    <property type="protein sequence ID" value="KAK1858234.1"/>
    <property type="molecule type" value="Genomic_DNA"/>
</dbReference>
<dbReference type="Proteomes" id="UP000798662">
    <property type="component" value="Chromosome 1"/>
</dbReference>
<comment type="caution">
    <text evidence="1">The sequence shown here is derived from an EMBL/GenBank/DDBJ whole genome shotgun (WGS) entry which is preliminary data.</text>
</comment>
<gene>
    <name evidence="1" type="ORF">I4F81_000845</name>
</gene>
<proteinExistence type="predicted"/>